<dbReference type="EMBL" id="KN833751">
    <property type="protein sequence ID" value="KIK21550.1"/>
    <property type="molecule type" value="Genomic_DNA"/>
</dbReference>
<organism evidence="2 3">
    <name type="scientific">Pisolithus microcarpus 441</name>
    <dbReference type="NCBI Taxonomy" id="765257"/>
    <lineage>
        <taxon>Eukaryota</taxon>
        <taxon>Fungi</taxon>
        <taxon>Dikarya</taxon>
        <taxon>Basidiomycota</taxon>
        <taxon>Agaricomycotina</taxon>
        <taxon>Agaricomycetes</taxon>
        <taxon>Agaricomycetidae</taxon>
        <taxon>Boletales</taxon>
        <taxon>Sclerodermatineae</taxon>
        <taxon>Pisolithaceae</taxon>
        <taxon>Pisolithus</taxon>
    </lineage>
</organism>
<evidence type="ECO:0000313" key="3">
    <source>
        <dbReference type="Proteomes" id="UP000054018"/>
    </source>
</evidence>
<dbReference type="Proteomes" id="UP000054018">
    <property type="component" value="Unassembled WGS sequence"/>
</dbReference>
<gene>
    <name evidence="2" type="ORF">PISMIDRAFT_12284</name>
</gene>
<keyword evidence="3" id="KW-1185">Reference proteome</keyword>
<accession>A0A0C9YA42</accession>
<sequence length="69" mass="8068">MSSHPLNMSQQSTATNPWDLSQVPDEDLEETERGGCEAMKKERRVEIHWQRAVEAQQHEEEECQKAEEE</sequence>
<name>A0A0C9YA42_9AGAM</name>
<proteinExistence type="predicted"/>
<evidence type="ECO:0000313" key="2">
    <source>
        <dbReference type="EMBL" id="KIK21550.1"/>
    </source>
</evidence>
<reference evidence="2 3" key="1">
    <citation type="submission" date="2014-04" db="EMBL/GenBank/DDBJ databases">
        <authorList>
            <consortium name="DOE Joint Genome Institute"/>
            <person name="Kuo A."/>
            <person name="Kohler A."/>
            <person name="Costa M.D."/>
            <person name="Nagy L.G."/>
            <person name="Floudas D."/>
            <person name="Copeland A."/>
            <person name="Barry K.W."/>
            <person name="Cichocki N."/>
            <person name="Veneault-Fourrey C."/>
            <person name="LaButti K."/>
            <person name="Lindquist E.A."/>
            <person name="Lipzen A."/>
            <person name="Lundell T."/>
            <person name="Morin E."/>
            <person name="Murat C."/>
            <person name="Sun H."/>
            <person name="Tunlid A."/>
            <person name="Henrissat B."/>
            <person name="Grigoriev I.V."/>
            <person name="Hibbett D.S."/>
            <person name="Martin F."/>
            <person name="Nordberg H.P."/>
            <person name="Cantor M.N."/>
            <person name="Hua S.X."/>
        </authorList>
    </citation>
    <scope>NUCLEOTIDE SEQUENCE [LARGE SCALE GENOMIC DNA]</scope>
    <source>
        <strain evidence="2 3">441</strain>
    </source>
</reference>
<dbReference type="HOGENOM" id="CLU_2776917_0_0_1"/>
<protein>
    <submittedName>
        <fullName evidence="2">Uncharacterized protein</fullName>
    </submittedName>
</protein>
<feature type="compositionally biased region" description="Basic and acidic residues" evidence="1">
    <location>
        <begin position="31"/>
        <end position="40"/>
    </location>
</feature>
<dbReference type="AlphaFoldDB" id="A0A0C9YA42"/>
<reference evidence="3" key="2">
    <citation type="submission" date="2015-01" db="EMBL/GenBank/DDBJ databases">
        <title>Evolutionary Origins and Diversification of the Mycorrhizal Mutualists.</title>
        <authorList>
            <consortium name="DOE Joint Genome Institute"/>
            <consortium name="Mycorrhizal Genomics Consortium"/>
            <person name="Kohler A."/>
            <person name="Kuo A."/>
            <person name="Nagy L.G."/>
            <person name="Floudas D."/>
            <person name="Copeland A."/>
            <person name="Barry K.W."/>
            <person name="Cichocki N."/>
            <person name="Veneault-Fourrey C."/>
            <person name="LaButti K."/>
            <person name="Lindquist E.A."/>
            <person name="Lipzen A."/>
            <person name="Lundell T."/>
            <person name="Morin E."/>
            <person name="Murat C."/>
            <person name="Riley R."/>
            <person name="Ohm R."/>
            <person name="Sun H."/>
            <person name="Tunlid A."/>
            <person name="Henrissat B."/>
            <person name="Grigoriev I.V."/>
            <person name="Hibbett D.S."/>
            <person name="Martin F."/>
        </authorList>
    </citation>
    <scope>NUCLEOTIDE SEQUENCE [LARGE SCALE GENOMIC DNA]</scope>
    <source>
        <strain evidence="3">441</strain>
    </source>
</reference>
<evidence type="ECO:0000256" key="1">
    <source>
        <dbReference type="SAM" id="MobiDB-lite"/>
    </source>
</evidence>
<feature type="region of interest" description="Disordered" evidence="1">
    <location>
        <begin position="1"/>
        <end position="40"/>
    </location>
</feature>
<feature type="compositionally biased region" description="Polar residues" evidence="1">
    <location>
        <begin position="1"/>
        <end position="19"/>
    </location>
</feature>